<dbReference type="EMBL" id="RBXP01000011">
    <property type="protein sequence ID" value="RKT60877.1"/>
    <property type="molecule type" value="Genomic_DNA"/>
</dbReference>
<reference evidence="1 2" key="1">
    <citation type="submission" date="2018-10" db="EMBL/GenBank/DDBJ databases">
        <title>Genomic Encyclopedia of Type Strains, Phase IV (KMG-IV): sequencing the most valuable type-strain genomes for metagenomic binning, comparative biology and taxonomic classification.</title>
        <authorList>
            <person name="Goeker M."/>
        </authorList>
    </citation>
    <scope>NUCLEOTIDE SEQUENCE [LARGE SCALE GENOMIC DNA]</scope>
    <source>
        <strain evidence="1 2">DSM 23841</strain>
    </source>
</reference>
<gene>
    <name evidence="1" type="ORF">DFR40_1027</name>
</gene>
<dbReference type="Proteomes" id="UP000270626">
    <property type="component" value="Unassembled WGS sequence"/>
</dbReference>
<keyword evidence="2" id="KW-1185">Reference proteome</keyword>
<organism evidence="1 2">
    <name type="scientific">Azonexus fungiphilus</name>
    <dbReference type="NCBI Taxonomy" id="146940"/>
    <lineage>
        <taxon>Bacteria</taxon>
        <taxon>Pseudomonadati</taxon>
        <taxon>Pseudomonadota</taxon>
        <taxon>Betaproteobacteria</taxon>
        <taxon>Rhodocyclales</taxon>
        <taxon>Azonexaceae</taxon>
        <taxon>Azonexus</taxon>
    </lineage>
</organism>
<dbReference type="RefSeq" id="WP_121457366.1">
    <property type="nucleotide sequence ID" value="NZ_RBXP01000011.1"/>
</dbReference>
<protein>
    <recommendedName>
        <fullName evidence="3">Circularly permuted type 2 ATP-grasp protein</fullName>
    </recommendedName>
</protein>
<dbReference type="SUPFAM" id="SSF56059">
    <property type="entry name" value="Glutathione synthetase ATP-binding domain-like"/>
    <property type="match status" value="1"/>
</dbReference>
<comment type="caution">
    <text evidence="1">The sequence shown here is derived from an EMBL/GenBank/DDBJ whole genome shotgun (WGS) entry which is preliminary data.</text>
</comment>
<dbReference type="OrthoDB" id="344992at2"/>
<accession>A0A495WI02</accession>
<sequence>MKTTFDQIAARQPQLFSAAEIRVEPAQLAAMAAIVDACETVLALPALRDAALAAAPAIARVPTAARGVFMGYDFHLTAAGPKLIEINTNAGGGLLNAYLLAARGHADAAAAFVAEIVAMFRTEWRLARGGAPLTRIAIVDEAPAGQFLAPEFELFRELFVAHGIAAAIADPADFVRAGDRLLLAGEPVDLIYNRLTDFYLETPVDRDIAAVFAAGGVVLTPHPAVHATHADKRHLMTLSDPQKLADLTVDRQIQAILQAGVPRTIAVDPADAEALWAGRKRWFFKPPAGFGSRAAYRGDKLTRRVFDEILAGHYIAQEIAPPSEHEVIVNGEAQTMKADFRCYVYAGRIQCVAARLYQGQTTNFRTPGGGFAPVFAA</sequence>
<evidence type="ECO:0000313" key="2">
    <source>
        <dbReference type="Proteomes" id="UP000270626"/>
    </source>
</evidence>
<proteinExistence type="predicted"/>
<dbReference type="AlphaFoldDB" id="A0A495WI02"/>
<name>A0A495WI02_9RHOO</name>
<evidence type="ECO:0008006" key="3">
    <source>
        <dbReference type="Google" id="ProtNLM"/>
    </source>
</evidence>
<evidence type="ECO:0000313" key="1">
    <source>
        <dbReference type="EMBL" id="RKT60877.1"/>
    </source>
</evidence>